<protein>
    <submittedName>
        <fullName evidence="3">Efflux RND transporter periplasmic adaptor subunit</fullName>
    </submittedName>
</protein>
<dbReference type="EMBL" id="CP123872">
    <property type="protein sequence ID" value="WND03554.1"/>
    <property type="molecule type" value="Genomic_DNA"/>
</dbReference>
<proteinExistence type="inferred from homology"/>
<reference evidence="3" key="1">
    <citation type="submission" date="2023-04" db="EMBL/GenBank/DDBJ databases">
        <title>Complete genome sequence of Temperatibacter marinus.</title>
        <authorList>
            <person name="Rong J.-C."/>
            <person name="Yi M.-L."/>
            <person name="Zhao Q."/>
        </authorList>
    </citation>
    <scope>NUCLEOTIDE SEQUENCE</scope>
    <source>
        <strain evidence="3">NBRC 110045</strain>
    </source>
</reference>
<dbReference type="Gene3D" id="2.40.30.170">
    <property type="match status" value="1"/>
</dbReference>
<dbReference type="Proteomes" id="UP001268683">
    <property type="component" value="Chromosome"/>
</dbReference>
<dbReference type="Gene3D" id="2.40.50.100">
    <property type="match status" value="1"/>
</dbReference>
<dbReference type="PANTHER" id="PTHR30469:SF15">
    <property type="entry name" value="HLYD FAMILY OF SECRETION PROTEINS"/>
    <property type="match status" value="1"/>
</dbReference>
<dbReference type="NCBIfam" id="TIGR01730">
    <property type="entry name" value="RND_mfp"/>
    <property type="match status" value="1"/>
</dbReference>
<dbReference type="InterPro" id="IPR006143">
    <property type="entry name" value="RND_pump_MFP"/>
</dbReference>
<evidence type="ECO:0000313" key="4">
    <source>
        <dbReference type="Proteomes" id="UP001268683"/>
    </source>
</evidence>
<dbReference type="InterPro" id="IPR058647">
    <property type="entry name" value="BSH_CzcB-like"/>
</dbReference>
<name>A0AA52EJS9_9PROT</name>
<evidence type="ECO:0000256" key="1">
    <source>
        <dbReference type="ARBA" id="ARBA00009477"/>
    </source>
</evidence>
<dbReference type="SUPFAM" id="SSF111369">
    <property type="entry name" value="HlyD-like secretion proteins"/>
    <property type="match status" value="1"/>
</dbReference>
<sequence length="368" mass="39326">MKLLNKGTLQLIIVIGVIFLAFFLSEALKPSKEYVEGLRPAQASKTKTVSTFSAIKTDYTPTLTLSAVVSAASNTDIAAQISGKVSKVSASFKNGGVFQKGDVLFEIESIDYELKLESSLADVKAAKSDLDFLIAKAEIAVEDWKKLFPGQKITPLGSREPQIAAATARLNAAVANQKKAHLELNRTKIKAPFSGRVIETGLEVGQVVAMNAAVGKVYALDAVQIEASAAPRQLTQIDPVLGRVVTDLGGHSIGLVDRLKATLDPKTRLATVYISPTSPRGLLIGQFLQVRLVGPNVLSAVRIPRDKAILGKVWVVRENKLAQVPLTLLGSDSDTLIVLDFPHSDSVLSVLPFNAQVGQAVTVANKQQ</sequence>
<dbReference type="GO" id="GO:0015562">
    <property type="term" value="F:efflux transmembrane transporter activity"/>
    <property type="evidence" value="ECO:0007669"/>
    <property type="project" value="TreeGrafter"/>
</dbReference>
<dbReference type="KEGG" id="tmk:QGN29_04100"/>
<dbReference type="GO" id="GO:1990281">
    <property type="term" value="C:efflux pump complex"/>
    <property type="evidence" value="ECO:0007669"/>
    <property type="project" value="TreeGrafter"/>
</dbReference>
<dbReference type="Pfam" id="PF25973">
    <property type="entry name" value="BSH_CzcB"/>
    <property type="match status" value="1"/>
</dbReference>
<comment type="similarity">
    <text evidence="1">Belongs to the membrane fusion protein (MFP) (TC 8.A.1) family.</text>
</comment>
<evidence type="ECO:0000259" key="2">
    <source>
        <dbReference type="Pfam" id="PF25973"/>
    </source>
</evidence>
<dbReference type="PANTHER" id="PTHR30469">
    <property type="entry name" value="MULTIDRUG RESISTANCE PROTEIN MDTA"/>
    <property type="match status" value="1"/>
</dbReference>
<keyword evidence="4" id="KW-1185">Reference proteome</keyword>
<evidence type="ECO:0000313" key="3">
    <source>
        <dbReference type="EMBL" id="WND03554.1"/>
    </source>
</evidence>
<organism evidence="3 4">
    <name type="scientific">Temperatibacter marinus</name>
    <dbReference type="NCBI Taxonomy" id="1456591"/>
    <lineage>
        <taxon>Bacteria</taxon>
        <taxon>Pseudomonadati</taxon>
        <taxon>Pseudomonadota</taxon>
        <taxon>Alphaproteobacteria</taxon>
        <taxon>Kordiimonadales</taxon>
        <taxon>Temperatibacteraceae</taxon>
        <taxon>Temperatibacter</taxon>
    </lineage>
</organism>
<dbReference type="Gene3D" id="1.10.287.470">
    <property type="entry name" value="Helix hairpin bin"/>
    <property type="match status" value="1"/>
</dbReference>
<feature type="domain" description="CzcB-like barrel-sandwich hybrid" evidence="2">
    <location>
        <begin position="76"/>
        <end position="215"/>
    </location>
</feature>
<dbReference type="AlphaFoldDB" id="A0AA52EJS9"/>
<accession>A0AA52EJS9</accession>
<dbReference type="RefSeq" id="WP_310799407.1">
    <property type="nucleotide sequence ID" value="NZ_CP123872.1"/>
</dbReference>
<gene>
    <name evidence="3" type="ORF">QGN29_04100</name>
</gene>